<protein>
    <submittedName>
        <fullName evidence="2">Uncharacterized protein</fullName>
    </submittedName>
</protein>
<reference evidence="2" key="1">
    <citation type="journal article" date="2020" name="bioRxiv">
        <title>Comparative genomics of Chlamydomonas.</title>
        <authorList>
            <person name="Craig R.J."/>
            <person name="Hasan A.R."/>
            <person name="Ness R.W."/>
            <person name="Keightley P.D."/>
        </authorList>
    </citation>
    <scope>NUCLEOTIDE SEQUENCE</scope>
    <source>
        <strain evidence="2">CCAP 11/70</strain>
    </source>
</reference>
<feature type="region of interest" description="Disordered" evidence="1">
    <location>
        <begin position="139"/>
        <end position="160"/>
    </location>
</feature>
<keyword evidence="3" id="KW-1185">Reference proteome</keyword>
<comment type="caution">
    <text evidence="2">The sequence shown here is derived from an EMBL/GenBank/DDBJ whole genome shotgun (WGS) entry which is preliminary data.</text>
</comment>
<evidence type="ECO:0000313" key="3">
    <source>
        <dbReference type="Proteomes" id="UP000612055"/>
    </source>
</evidence>
<evidence type="ECO:0000313" key="2">
    <source>
        <dbReference type="EMBL" id="KAG2483402.1"/>
    </source>
</evidence>
<dbReference type="Proteomes" id="UP000612055">
    <property type="component" value="Unassembled WGS sequence"/>
</dbReference>
<dbReference type="EMBL" id="JAEHOE010000178">
    <property type="protein sequence ID" value="KAG2483402.1"/>
    <property type="molecule type" value="Genomic_DNA"/>
</dbReference>
<name>A0A836BP09_9CHLO</name>
<dbReference type="AlphaFoldDB" id="A0A836BP09"/>
<accession>A0A836BP09</accession>
<feature type="compositionally biased region" description="Low complexity" evidence="1">
    <location>
        <begin position="139"/>
        <end position="148"/>
    </location>
</feature>
<gene>
    <name evidence="2" type="ORF">HYH03_017754</name>
</gene>
<evidence type="ECO:0000256" key="1">
    <source>
        <dbReference type="SAM" id="MobiDB-lite"/>
    </source>
</evidence>
<proteinExistence type="predicted"/>
<sequence>MVSALASTHPVPARAAPHVAGELRGLLWASSGLATATTLGCHLLLPGQVLLAACRVLEQYGQPYDSLLEHFGGPYSPWCPWWMLPCLHRLGVAFGPADKKLMLKAVRAGAPLDTLRWLRAQGCLVSDWREVRERRWGASGAAGSSSGADPHRILMRPSRR</sequence>
<organism evidence="2 3">
    <name type="scientific">Edaphochlamys debaryana</name>
    <dbReference type="NCBI Taxonomy" id="47281"/>
    <lineage>
        <taxon>Eukaryota</taxon>
        <taxon>Viridiplantae</taxon>
        <taxon>Chlorophyta</taxon>
        <taxon>core chlorophytes</taxon>
        <taxon>Chlorophyceae</taxon>
        <taxon>CS clade</taxon>
        <taxon>Chlamydomonadales</taxon>
        <taxon>Chlamydomonadales incertae sedis</taxon>
        <taxon>Edaphochlamys</taxon>
    </lineage>
</organism>